<sequence length="240" mass="26915">SHLQGYQVDGLLQKLIVSLYADNTTVYLSEGDLYGDLLKLLEDWCLALGAKFNVLKTEIIPLGTEEYRRGLIDSRKLNDADTAIPTSIRIAEDGAPTRILGSWPGNALGSVNAWSVVVEKVEKDLSKWNRTHPTLNGRALIAQIVVGGYTQFLTAAEGMLLNVEKKLDRLITEFVWQDSKPHPINIDTMQRVRENGGLNLLQVRERNDAQYMVWFGAYLSEGPERPRWAFVADGIFRATI</sequence>
<organism evidence="1 2">
    <name type="scientific">Auricularia subglabra (strain TFB-10046 / SS5)</name>
    <name type="common">White-rot fungus</name>
    <name type="synonym">Auricularia delicata (strain TFB10046)</name>
    <dbReference type="NCBI Taxonomy" id="717982"/>
    <lineage>
        <taxon>Eukaryota</taxon>
        <taxon>Fungi</taxon>
        <taxon>Dikarya</taxon>
        <taxon>Basidiomycota</taxon>
        <taxon>Agaricomycotina</taxon>
        <taxon>Agaricomycetes</taxon>
        <taxon>Auriculariales</taxon>
        <taxon>Auriculariaceae</taxon>
        <taxon>Auricularia</taxon>
    </lineage>
</organism>
<dbReference type="Proteomes" id="UP000006514">
    <property type="component" value="Unassembled WGS sequence"/>
</dbReference>
<proteinExistence type="predicted"/>
<keyword evidence="2" id="KW-1185">Reference proteome</keyword>
<dbReference type="OrthoDB" id="2205812at2759"/>
<evidence type="ECO:0000313" key="1">
    <source>
        <dbReference type="EMBL" id="EJD37242.1"/>
    </source>
</evidence>
<gene>
    <name evidence="1" type="ORF">AURDEDRAFT_73473</name>
</gene>
<name>J0CZR7_AURST</name>
<dbReference type="eggNOG" id="ENOG502SCY7">
    <property type="taxonomic scope" value="Eukaryota"/>
</dbReference>
<reference evidence="2" key="1">
    <citation type="journal article" date="2012" name="Science">
        <title>The Paleozoic origin of enzymatic lignin decomposition reconstructed from 31 fungal genomes.</title>
        <authorList>
            <person name="Floudas D."/>
            <person name="Binder M."/>
            <person name="Riley R."/>
            <person name="Barry K."/>
            <person name="Blanchette R.A."/>
            <person name="Henrissat B."/>
            <person name="Martinez A.T."/>
            <person name="Otillar R."/>
            <person name="Spatafora J.W."/>
            <person name="Yadav J.S."/>
            <person name="Aerts A."/>
            <person name="Benoit I."/>
            <person name="Boyd A."/>
            <person name="Carlson A."/>
            <person name="Copeland A."/>
            <person name="Coutinho P.M."/>
            <person name="de Vries R.P."/>
            <person name="Ferreira P."/>
            <person name="Findley K."/>
            <person name="Foster B."/>
            <person name="Gaskell J."/>
            <person name="Glotzer D."/>
            <person name="Gorecki P."/>
            <person name="Heitman J."/>
            <person name="Hesse C."/>
            <person name="Hori C."/>
            <person name="Igarashi K."/>
            <person name="Jurgens J.A."/>
            <person name="Kallen N."/>
            <person name="Kersten P."/>
            <person name="Kohler A."/>
            <person name="Kuees U."/>
            <person name="Kumar T.K.A."/>
            <person name="Kuo A."/>
            <person name="LaButti K."/>
            <person name="Larrondo L.F."/>
            <person name="Lindquist E."/>
            <person name="Ling A."/>
            <person name="Lombard V."/>
            <person name="Lucas S."/>
            <person name="Lundell T."/>
            <person name="Martin R."/>
            <person name="McLaughlin D.J."/>
            <person name="Morgenstern I."/>
            <person name="Morin E."/>
            <person name="Murat C."/>
            <person name="Nagy L.G."/>
            <person name="Nolan M."/>
            <person name="Ohm R.A."/>
            <person name="Patyshakuliyeva A."/>
            <person name="Rokas A."/>
            <person name="Ruiz-Duenas F.J."/>
            <person name="Sabat G."/>
            <person name="Salamov A."/>
            <person name="Samejima M."/>
            <person name="Schmutz J."/>
            <person name="Slot J.C."/>
            <person name="St John F."/>
            <person name="Stenlid J."/>
            <person name="Sun H."/>
            <person name="Sun S."/>
            <person name="Syed K."/>
            <person name="Tsang A."/>
            <person name="Wiebenga A."/>
            <person name="Young D."/>
            <person name="Pisabarro A."/>
            <person name="Eastwood D.C."/>
            <person name="Martin F."/>
            <person name="Cullen D."/>
            <person name="Grigoriev I.V."/>
            <person name="Hibbett D.S."/>
        </authorList>
    </citation>
    <scope>NUCLEOTIDE SEQUENCE [LARGE SCALE GENOMIC DNA]</scope>
    <source>
        <strain evidence="2">TFB10046</strain>
    </source>
</reference>
<dbReference type="AlphaFoldDB" id="J0CZR7"/>
<feature type="non-terminal residue" evidence="1">
    <location>
        <position position="1"/>
    </location>
</feature>
<accession>J0CZR7</accession>
<evidence type="ECO:0000313" key="2">
    <source>
        <dbReference type="Proteomes" id="UP000006514"/>
    </source>
</evidence>
<evidence type="ECO:0008006" key="3">
    <source>
        <dbReference type="Google" id="ProtNLM"/>
    </source>
</evidence>
<dbReference type="EMBL" id="JH687845">
    <property type="protein sequence ID" value="EJD37242.1"/>
    <property type="molecule type" value="Genomic_DNA"/>
</dbReference>
<dbReference type="InParanoid" id="J0CZR7"/>
<dbReference type="KEGG" id="adl:AURDEDRAFT_73473"/>
<protein>
    <recommendedName>
        <fullName evidence="3">Reverse transcriptase domain-containing protein</fullName>
    </recommendedName>
</protein>